<keyword evidence="3" id="KW-0138">CF(0)</keyword>
<reference evidence="9" key="1">
    <citation type="journal article" date="2016" name="Sci. Rep.">
        <title>Mitogenomes from type specimens, a genotyping tool for morphologically simple species: ten genomes of agar-producing red algae.</title>
        <authorList>
            <person name="Boo G.H."/>
            <person name="Hughey J.R."/>
            <person name="Miller K.A."/>
            <person name="Boo S.M."/>
        </authorList>
    </citation>
    <scope>NUCLEOTIDE SEQUENCE</scope>
</reference>
<dbReference type="GO" id="GO:0015986">
    <property type="term" value="P:proton motive force-driven ATP synthesis"/>
    <property type="evidence" value="ECO:0007669"/>
    <property type="project" value="InterPro"/>
</dbReference>
<dbReference type="RefSeq" id="YP_009317606.1">
    <property type="nucleotide sequence ID" value="NC_031842.1"/>
</dbReference>
<dbReference type="AlphaFoldDB" id="A0A1D8X7Q3"/>
<evidence type="ECO:0000256" key="5">
    <source>
        <dbReference type="ARBA" id="ARBA00023065"/>
    </source>
</evidence>
<evidence type="ECO:0000256" key="3">
    <source>
        <dbReference type="ARBA" id="ARBA00022547"/>
    </source>
</evidence>
<evidence type="ECO:0000256" key="4">
    <source>
        <dbReference type="ARBA" id="ARBA00022781"/>
    </source>
</evidence>
<accession>A0A1D8X7Q3</accession>
<evidence type="ECO:0000313" key="9">
    <source>
        <dbReference type="EMBL" id="AOX49058.1"/>
    </source>
</evidence>
<organism evidence="9">
    <name type="scientific">Pterocladia mexicana</name>
    <dbReference type="NCBI Taxonomy" id="1911544"/>
    <lineage>
        <taxon>Eukaryota</taxon>
        <taxon>Rhodophyta</taxon>
        <taxon>Florideophyceae</taxon>
        <taxon>Rhodymeniophycidae</taxon>
        <taxon>Gelidiales</taxon>
        <taxon>Pterocladiaceae</taxon>
        <taxon>Pterocladia</taxon>
    </lineage>
</organism>
<keyword evidence="7 8" id="KW-0472">Membrane</keyword>
<keyword evidence="8" id="KW-1133">Transmembrane helix</keyword>
<keyword evidence="4" id="KW-0375">Hydrogen ion transport</keyword>
<dbReference type="GO" id="GO:0031966">
    <property type="term" value="C:mitochondrial membrane"/>
    <property type="evidence" value="ECO:0007669"/>
    <property type="project" value="UniProtKB-SubCell"/>
</dbReference>
<dbReference type="GO" id="GO:0045259">
    <property type="term" value="C:proton-transporting ATP synthase complex"/>
    <property type="evidence" value="ECO:0007669"/>
    <property type="project" value="UniProtKB-KW"/>
</dbReference>
<evidence type="ECO:0000256" key="8">
    <source>
        <dbReference type="SAM" id="Phobius"/>
    </source>
</evidence>
<feature type="transmembrane region" description="Helical" evidence="8">
    <location>
        <begin position="6"/>
        <end position="39"/>
    </location>
</feature>
<evidence type="ECO:0000256" key="6">
    <source>
        <dbReference type="ARBA" id="ARBA00023128"/>
    </source>
</evidence>
<keyword evidence="8" id="KW-0812">Transmembrane</keyword>
<dbReference type="InterPro" id="IPR008688">
    <property type="entry name" value="ATP_synth_Bsub_B/MI25"/>
</dbReference>
<evidence type="ECO:0000256" key="7">
    <source>
        <dbReference type="ARBA" id="ARBA00023136"/>
    </source>
</evidence>
<dbReference type="GeneID" id="30218846"/>
<dbReference type="Pfam" id="PF05405">
    <property type="entry name" value="Mt_ATP-synt_B"/>
    <property type="match status" value="1"/>
</dbReference>
<gene>
    <name evidence="9" type="primary">ymf39</name>
</gene>
<keyword evidence="6 9" id="KW-0496">Mitochondrion</keyword>
<keyword evidence="2" id="KW-0813">Transport</keyword>
<geneLocation type="mitochondrion" evidence="9"/>
<sequence>MLNTTLIILITLILISQNILLLNEETLILICFVTFIWLFYKKSSQNIKDDLNYQSLAIKGSIENSFENLISSLEMELKTQRDLTNLARNFIQLKQHFVNLNSITSLKLPIFSLNNYQDIYRKKLTFTQKLENQTSKLIALLLIKKLKKILYLKKFYTQSFQLSNSTCIQKISLREYFNFV</sequence>
<name>A0A1D8X7Q3_9FLOR</name>
<dbReference type="EMBL" id="KX427235">
    <property type="protein sequence ID" value="AOX49058.1"/>
    <property type="molecule type" value="Genomic_DNA"/>
</dbReference>
<dbReference type="GO" id="GO:0015078">
    <property type="term" value="F:proton transmembrane transporter activity"/>
    <property type="evidence" value="ECO:0007669"/>
    <property type="project" value="InterPro"/>
</dbReference>
<comment type="subcellular location">
    <subcellularLocation>
        <location evidence="1">Mitochondrion membrane</location>
    </subcellularLocation>
</comment>
<keyword evidence="5" id="KW-0406">Ion transport</keyword>
<proteinExistence type="predicted"/>
<reference evidence="9" key="2">
    <citation type="submission" date="2016-06" db="EMBL/GenBank/DDBJ databases">
        <authorList>
            <person name="Kjaerup R.B."/>
            <person name="Dalgaard T.S."/>
            <person name="Juul-Madsen H.R."/>
        </authorList>
    </citation>
    <scope>NUCLEOTIDE SEQUENCE</scope>
</reference>
<protein>
    <submittedName>
        <fullName evidence="9">ATP synthase B chain</fullName>
    </submittedName>
</protein>
<evidence type="ECO:0000256" key="1">
    <source>
        <dbReference type="ARBA" id="ARBA00004325"/>
    </source>
</evidence>
<evidence type="ECO:0000256" key="2">
    <source>
        <dbReference type="ARBA" id="ARBA00022448"/>
    </source>
</evidence>